<dbReference type="Proteomes" id="UP000789860">
    <property type="component" value="Unassembled WGS sequence"/>
</dbReference>
<feature type="non-terminal residue" evidence="1">
    <location>
        <position position="1"/>
    </location>
</feature>
<evidence type="ECO:0000313" key="2">
    <source>
        <dbReference type="Proteomes" id="UP000789860"/>
    </source>
</evidence>
<gene>
    <name evidence="1" type="ORF">SCALOS_LOCUS6898</name>
</gene>
<proteinExistence type="predicted"/>
<protein>
    <submittedName>
        <fullName evidence="1">11717_t:CDS:1</fullName>
    </submittedName>
</protein>
<comment type="caution">
    <text evidence="1">The sequence shown here is derived from an EMBL/GenBank/DDBJ whole genome shotgun (WGS) entry which is preliminary data.</text>
</comment>
<keyword evidence="2" id="KW-1185">Reference proteome</keyword>
<dbReference type="EMBL" id="CAJVPM010014270">
    <property type="protein sequence ID" value="CAG8600222.1"/>
    <property type="molecule type" value="Genomic_DNA"/>
</dbReference>
<name>A0ACA9MMB0_9GLOM</name>
<accession>A0ACA9MMB0</accession>
<sequence>KKEEYKENIDYERTYCFCVLMFYESLMSLYEYKFLNKNYKNIS</sequence>
<evidence type="ECO:0000313" key="1">
    <source>
        <dbReference type="EMBL" id="CAG8600222.1"/>
    </source>
</evidence>
<reference evidence="1" key="1">
    <citation type="submission" date="2021-06" db="EMBL/GenBank/DDBJ databases">
        <authorList>
            <person name="Kallberg Y."/>
            <person name="Tangrot J."/>
            <person name="Rosling A."/>
        </authorList>
    </citation>
    <scope>NUCLEOTIDE SEQUENCE</scope>
    <source>
        <strain evidence="1">AU212A</strain>
    </source>
</reference>
<organism evidence="1 2">
    <name type="scientific">Scutellospora calospora</name>
    <dbReference type="NCBI Taxonomy" id="85575"/>
    <lineage>
        <taxon>Eukaryota</taxon>
        <taxon>Fungi</taxon>
        <taxon>Fungi incertae sedis</taxon>
        <taxon>Mucoromycota</taxon>
        <taxon>Glomeromycotina</taxon>
        <taxon>Glomeromycetes</taxon>
        <taxon>Diversisporales</taxon>
        <taxon>Gigasporaceae</taxon>
        <taxon>Scutellospora</taxon>
    </lineage>
</organism>